<organism evidence="2 3">
    <name type="scientific">Araneus ventricosus</name>
    <name type="common">Orbweaver spider</name>
    <name type="synonym">Epeira ventricosa</name>
    <dbReference type="NCBI Taxonomy" id="182803"/>
    <lineage>
        <taxon>Eukaryota</taxon>
        <taxon>Metazoa</taxon>
        <taxon>Ecdysozoa</taxon>
        <taxon>Arthropoda</taxon>
        <taxon>Chelicerata</taxon>
        <taxon>Arachnida</taxon>
        <taxon>Araneae</taxon>
        <taxon>Araneomorphae</taxon>
        <taxon>Entelegynae</taxon>
        <taxon>Araneoidea</taxon>
        <taxon>Araneidae</taxon>
        <taxon>Araneus</taxon>
    </lineage>
</organism>
<comment type="caution">
    <text evidence="2">The sequence shown here is derived from an EMBL/GenBank/DDBJ whole genome shotgun (WGS) entry which is preliminary data.</text>
</comment>
<dbReference type="Proteomes" id="UP000499080">
    <property type="component" value="Unassembled WGS sequence"/>
</dbReference>
<dbReference type="PANTHER" id="PTHR23022:SF134">
    <property type="entry name" value="TRANSPOSABLE ELEMENT TC1 TRANSPOSASE"/>
    <property type="match status" value="1"/>
</dbReference>
<dbReference type="GO" id="GO:0006313">
    <property type="term" value="P:DNA transposition"/>
    <property type="evidence" value="ECO:0007669"/>
    <property type="project" value="InterPro"/>
</dbReference>
<evidence type="ECO:0000313" key="3">
    <source>
        <dbReference type="Proteomes" id="UP000499080"/>
    </source>
</evidence>
<dbReference type="AlphaFoldDB" id="A0A4Y2IAB5"/>
<dbReference type="GO" id="GO:0015074">
    <property type="term" value="P:DNA integration"/>
    <property type="evidence" value="ECO:0007669"/>
    <property type="project" value="InterPro"/>
</dbReference>
<accession>A0A4Y2IAB5</accession>
<dbReference type="InterPro" id="IPR002492">
    <property type="entry name" value="Transposase_Tc1-like"/>
</dbReference>
<sequence length="320" mass="35943">MHCLGDPTELNPALCGKLDIQAVPTSVTPFGLPGHKSTPEEENIRSHTRVQKIIGKFRSDGLIENKSGRGRKCILSDVAKRKILKEIKIGPKVSAVKLAAETSQIIGRSLSAETVRNVIRQAGYKSRVARKKPSISLQNQKKRLEFAKTHQLKTNNFWNNVIFRDESKFKIFGSDGHLNVWRKPKTALDPKNLRPTVKHGGGSVMVWGCMSSTGVGNLVFMDSIMNHMVYLDILYNNLKESAKNLGLDGNFIFQHDNDPKHTTRNVKTWCLFHCKQQLHTPPQSPDNAIKSLWAILETAAQKHKIRNKAHFKISVARIMG</sequence>
<dbReference type="Pfam" id="PF01498">
    <property type="entry name" value="HTH_Tnp_Tc3_2"/>
    <property type="match status" value="1"/>
</dbReference>
<feature type="domain" description="Transposase Tc1-like" evidence="1">
    <location>
        <begin position="80"/>
        <end position="151"/>
    </location>
</feature>
<reference evidence="2 3" key="1">
    <citation type="journal article" date="2019" name="Sci. Rep.">
        <title>Orb-weaving spider Araneus ventricosus genome elucidates the spidroin gene catalogue.</title>
        <authorList>
            <person name="Kono N."/>
            <person name="Nakamura H."/>
            <person name="Ohtoshi R."/>
            <person name="Moran D.A.P."/>
            <person name="Shinohara A."/>
            <person name="Yoshida Y."/>
            <person name="Fujiwara M."/>
            <person name="Mori M."/>
            <person name="Tomita M."/>
            <person name="Arakawa K."/>
        </authorList>
    </citation>
    <scope>NUCLEOTIDE SEQUENCE [LARGE SCALE GENOMIC DNA]</scope>
</reference>
<protein>
    <submittedName>
        <fullName evidence="2">Transposable element Tcb2 transposase</fullName>
    </submittedName>
</protein>
<name>A0A4Y2IAB5_ARAVE</name>
<dbReference type="Gene3D" id="3.30.420.10">
    <property type="entry name" value="Ribonuclease H-like superfamily/Ribonuclease H"/>
    <property type="match status" value="1"/>
</dbReference>
<dbReference type="PANTHER" id="PTHR23022">
    <property type="entry name" value="TRANSPOSABLE ELEMENT-RELATED"/>
    <property type="match status" value="1"/>
</dbReference>
<dbReference type="InterPro" id="IPR052338">
    <property type="entry name" value="Transposase_5"/>
</dbReference>
<keyword evidence="3" id="KW-1185">Reference proteome</keyword>
<dbReference type="InterPro" id="IPR036397">
    <property type="entry name" value="RNaseH_sf"/>
</dbReference>
<dbReference type="EMBL" id="BGPR01002470">
    <property type="protein sequence ID" value="GBM74016.1"/>
    <property type="molecule type" value="Genomic_DNA"/>
</dbReference>
<dbReference type="GO" id="GO:0003677">
    <property type="term" value="F:DNA binding"/>
    <property type="evidence" value="ECO:0007669"/>
    <property type="project" value="InterPro"/>
</dbReference>
<proteinExistence type="predicted"/>
<evidence type="ECO:0000259" key="1">
    <source>
        <dbReference type="Pfam" id="PF01498"/>
    </source>
</evidence>
<gene>
    <name evidence="2" type="primary">TCB2_271</name>
    <name evidence="2" type="ORF">AVEN_57816_1</name>
</gene>
<evidence type="ECO:0000313" key="2">
    <source>
        <dbReference type="EMBL" id="GBM74016.1"/>
    </source>
</evidence>